<name>A0A2G3PIN2_WILMA</name>
<proteinExistence type="predicted"/>
<gene>
    <name evidence="2" type="ORF">CSW57_18095</name>
</gene>
<feature type="region of interest" description="Disordered" evidence="1">
    <location>
        <begin position="1"/>
        <end position="25"/>
    </location>
</feature>
<evidence type="ECO:0000313" key="3">
    <source>
        <dbReference type="Proteomes" id="UP000225108"/>
    </source>
</evidence>
<dbReference type="EMBL" id="PEBD01000010">
    <property type="protein sequence ID" value="PHV65650.1"/>
    <property type="molecule type" value="Genomic_DNA"/>
</dbReference>
<evidence type="ECO:0000313" key="2">
    <source>
        <dbReference type="EMBL" id="PHV65650.1"/>
    </source>
</evidence>
<dbReference type="AlphaFoldDB" id="A0A2G3PIN2"/>
<reference evidence="2 3" key="1">
    <citation type="submission" date="2017-10" db="EMBL/GenBank/DDBJ databases">
        <title>The draft genome sequence of Williamsia sp. BULT 1.1 isolated from the semi-arid grassland soils from South Africa.</title>
        <authorList>
            <person name="Kabwe M.H."/>
            <person name="Govender N."/>
            <person name="Mutseka Lunga P."/>
            <person name="Vikram S."/>
            <person name="Makhalanyane T.P."/>
        </authorList>
    </citation>
    <scope>NUCLEOTIDE SEQUENCE [LARGE SCALE GENOMIC DNA]</scope>
    <source>
        <strain evidence="2 3">BULT 1.1</strain>
    </source>
</reference>
<organism evidence="2 3">
    <name type="scientific">Williamsia marianensis</name>
    <dbReference type="NCBI Taxonomy" id="85044"/>
    <lineage>
        <taxon>Bacteria</taxon>
        <taxon>Bacillati</taxon>
        <taxon>Actinomycetota</taxon>
        <taxon>Actinomycetes</taxon>
        <taxon>Mycobacteriales</taxon>
        <taxon>Nocardiaceae</taxon>
        <taxon>Williamsia</taxon>
    </lineage>
</organism>
<feature type="compositionally biased region" description="Basic and acidic residues" evidence="1">
    <location>
        <begin position="15"/>
        <end position="25"/>
    </location>
</feature>
<sequence length="88" mass="10704">MEYRGRIEVPTAEVPRSETTEQVGDRLDEDVQIKRRKRRQSRHRWSRRKLRKTGYSQVFEHLTDRGVQDRTQRTRLQEVIDGGVDRRR</sequence>
<accession>A0A2G3PIN2</accession>
<protein>
    <submittedName>
        <fullName evidence="2">Uncharacterized protein</fullName>
    </submittedName>
</protein>
<evidence type="ECO:0000256" key="1">
    <source>
        <dbReference type="SAM" id="MobiDB-lite"/>
    </source>
</evidence>
<dbReference type="Proteomes" id="UP000225108">
    <property type="component" value="Unassembled WGS sequence"/>
</dbReference>
<comment type="caution">
    <text evidence="2">The sequence shown here is derived from an EMBL/GenBank/DDBJ whole genome shotgun (WGS) entry which is preliminary data.</text>
</comment>